<keyword evidence="5" id="KW-1185">Reference proteome</keyword>
<evidence type="ECO:0000313" key="4">
    <source>
        <dbReference type="Proteomes" id="UP000280586"/>
    </source>
</evidence>
<proteinExistence type="predicted"/>
<organism evidence="2 4">
    <name type="scientific">Clostridium septicum</name>
    <dbReference type="NCBI Taxonomy" id="1504"/>
    <lineage>
        <taxon>Bacteria</taxon>
        <taxon>Bacillati</taxon>
        <taxon>Bacillota</taxon>
        <taxon>Clostridia</taxon>
        <taxon>Eubacteriales</taxon>
        <taxon>Clostridiaceae</taxon>
        <taxon>Clostridium</taxon>
    </lineage>
</organism>
<evidence type="ECO:0000313" key="3">
    <source>
        <dbReference type="EMBL" id="USS02076.1"/>
    </source>
</evidence>
<accession>A0A9N7JP17</accession>
<evidence type="ECO:0000256" key="1">
    <source>
        <dbReference type="SAM" id="Phobius"/>
    </source>
</evidence>
<protein>
    <recommendedName>
        <fullName evidence="6">Bypass of forespore C C-terminal domain-containing protein</fullName>
    </recommendedName>
</protein>
<dbReference type="EMBL" id="CP023671">
    <property type="protein sequence ID" value="AYE35480.1"/>
    <property type="molecule type" value="Genomic_DNA"/>
</dbReference>
<dbReference type="OrthoDB" id="2082016at2"/>
<dbReference type="Proteomes" id="UP001055437">
    <property type="component" value="Chromosome"/>
</dbReference>
<dbReference type="KEGG" id="csep:CP523_14155"/>
<dbReference type="AlphaFoldDB" id="A0A9N7JP17"/>
<keyword evidence="1" id="KW-1133">Transmembrane helix</keyword>
<dbReference type="EMBL" id="CP099799">
    <property type="protein sequence ID" value="USS02076.1"/>
    <property type="molecule type" value="Genomic_DNA"/>
</dbReference>
<reference evidence="3" key="2">
    <citation type="submission" date="2022-06" db="EMBL/GenBank/DDBJ databases">
        <authorList>
            <person name="Holder M.E."/>
            <person name="Ajami N.J."/>
            <person name="Petrosino J.F."/>
        </authorList>
    </citation>
    <scope>NUCLEOTIDE SEQUENCE</scope>
    <source>
        <strain evidence="3">RMA 8861</strain>
    </source>
</reference>
<evidence type="ECO:0008006" key="6">
    <source>
        <dbReference type="Google" id="ProtNLM"/>
    </source>
</evidence>
<evidence type="ECO:0000313" key="5">
    <source>
        <dbReference type="Proteomes" id="UP001055437"/>
    </source>
</evidence>
<feature type="transmembrane region" description="Helical" evidence="1">
    <location>
        <begin position="12"/>
        <end position="30"/>
    </location>
</feature>
<evidence type="ECO:0000313" key="2">
    <source>
        <dbReference type="EMBL" id="AYE35480.1"/>
    </source>
</evidence>
<gene>
    <name evidence="2" type="ORF">CP523_14155</name>
    <name evidence="3" type="ORF">NH397_06555</name>
</gene>
<name>A0A9N7JP17_CLOSE</name>
<sequence>MENKNNKKKIGIAISAITVLVICFCISYFVTDYMRNQEKARIKEEQEEEKTVYNQLSKVVKDSATVILKTEDKIDTEEQMSALKERLNLTGDVTKEMLSEVLGKQGYKIDEMSDMKYIFKRSEEDSNKVEPNKFFIGEKDGFLAVYKSDESGKLAITSEKDVFRDKKRLKDLPEREQNKIKNFEFMYDTREKAIEDITELIS</sequence>
<keyword evidence="1" id="KW-0812">Transmembrane</keyword>
<reference evidence="2 4" key="1">
    <citation type="submission" date="2017-09" db="EMBL/GenBank/DDBJ databases">
        <authorList>
            <person name="Thomas P."/>
            <person name="Seyboldt C."/>
        </authorList>
    </citation>
    <scope>NUCLEOTIDE SEQUENCE [LARGE SCALE GENOMIC DNA]</scope>
    <source>
        <strain evidence="2 4">DSM 7534</strain>
    </source>
</reference>
<keyword evidence="1" id="KW-0472">Membrane</keyword>
<dbReference type="GeneID" id="303561827"/>
<dbReference type="Proteomes" id="UP000280586">
    <property type="component" value="Chromosome"/>
</dbReference>
<dbReference type="RefSeq" id="WP_066678533.1">
    <property type="nucleotide sequence ID" value="NZ_CABMIZ010000045.1"/>
</dbReference>